<evidence type="ECO:0000256" key="1">
    <source>
        <dbReference type="SAM" id="Phobius"/>
    </source>
</evidence>
<name>M2SXM7_COCSN</name>
<sequence>MIVDGGAARDNPCVGRRLAYTATVCIAVSVVHTAGVFFEAFHFATLFLVLGNVLVALAVGSVAGLDSALLLLTSLAQQCAQRGDFEFKFCRRILVGCDCLGDLFILVLPCIEVGVCAIAIVLEVGNLGLEEGQLFLETGNLRRQMSLLDARVFALAV</sequence>
<dbReference type="GeneID" id="19135864"/>
<dbReference type="EMBL" id="KB445639">
    <property type="protein sequence ID" value="EMD67065.1"/>
    <property type="molecule type" value="Genomic_DNA"/>
</dbReference>
<dbReference type="Proteomes" id="UP000016934">
    <property type="component" value="Unassembled WGS sequence"/>
</dbReference>
<dbReference type="AlphaFoldDB" id="M2SXM7"/>
<keyword evidence="3" id="KW-1185">Reference proteome</keyword>
<reference evidence="3" key="2">
    <citation type="journal article" date="2013" name="PLoS Genet.">
        <title>Comparative genome structure, secondary metabolite, and effector coding capacity across Cochliobolus pathogens.</title>
        <authorList>
            <person name="Condon B.J."/>
            <person name="Leng Y."/>
            <person name="Wu D."/>
            <person name="Bushley K.E."/>
            <person name="Ohm R.A."/>
            <person name="Otillar R."/>
            <person name="Martin J."/>
            <person name="Schackwitz W."/>
            <person name="Grimwood J."/>
            <person name="MohdZainudin N."/>
            <person name="Xue C."/>
            <person name="Wang R."/>
            <person name="Manning V.A."/>
            <person name="Dhillon B."/>
            <person name="Tu Z.J."/>
            <person name="Steffenson B.J."/>
            <person name="Salamov A."/>
            <person name="Sun H."/>
            <person name="Lowry S."/>
            <person name="LaButti K."/>
            <person name="Han J."/>
            <person name="Copeland A."/>
            <person name="Lindquist E."/>
            <person name="Barry K."/>
            <person name="Schmutz J."/>
            <person name="Baker S.E."/>
            <person name="Ciuffetti L.M."/>
            <person name="Grigoriev I.V."/>
            <person name="Zhong S."/>
            <person name="Turgeon B.G."/>
        </authorList>
    </citation>
    <scope>NUCLEOTIDE SEQUENCE [LARGE SCALE GENOMIC DNA]</scope>
    <source>
        <strain evidence="3">ND90Pr / ATCC 201652</strain>
    </source>
</reference>
<keyword evidence="1" id="KW-1133">Transmembrane helix</keyword>
<evidence type="ECO:0000313" key="2">
    <source>
        <dbReference type="EMBL" id="EMD67065.1"/>
    </source>
</evidence>
<dbReference type="RefSeq" id="XP_007696815.1">
    <property type="nucleotide sequence ID" value="XM_007698625.1"/>
</dbReference>
<feature type="transmembrane region" description="Helical" evidence="1">
    <location>
        <begin position="44"/>
        <end position="72"/>
    </location>
</feature>
<accession>M2SXM7</accession>
<feature type="transmembrane region" description="Helical" evidence="1">
    <location>
        <begin position="18"/>
        <end position="38"/>
    </location>
</feature>
<evidence type="ECO:0000313" key="3">
    <source>
        <dbReference type="Proteomes" id="UP000016934"/>
    </source>
</evidence>
<gene>
    <name evidence="2" type="ORF">COCSADRAFT_284587</name>
</gene>
<organism evidence="2 3">
    <name type="scientific">Cochliobolus sativus (strain ND90Pr / ATCC 201652)</name>
    <name type="common">Common root rot and spot blotch fungus</name>
    <name type="synonym">Bipolaris sorokiniana</name>
    <dbReference type="NCBI Taxonomy" id="665912"/>
    <lineage>
        <taxon>Eukaryota</taxon>
        <taxon>Fungi</taxon>
        <taxon>Dikarya</taxon>
        <taxon>Ascomycota</taxon>
        <taxon>Pezizomycotina</taxon>
        <taxon>Dothideomycetes</taxon>
        <taxon>Pleosporomycetidae</taxon>
        <taxon>Pleosporales</taxon>
        <taxon>Pleosporineae</taxon>
        <taxon>Pleosporaceae</taxon>
        <taxon>Bipolaris</taxon>
    </lineage>
</organism>
<keyword evidence="1" id="KW-0472">Membrane</keyword>
<proteinExistence type="predicted"/>
<dbReference type="HOGENOM" id="CLU_1677731_0_0_1"/>
<protein>
    <submittedName>
        <fullName evidence="2">Uncharacterized protein</fullName>
    </submittedName>
</protein>
<feature type="transmembrane region" description="Helical" evidence="1">
    <location>
        <begin position="93"/>
        <end position="122"/>
    </location>
</feature>
<keyword evidence="1" id="KW-0812">Transmembrane</keyword>
<reference evidence="2 3" key="1">
    <citation type="journal article" date="2012" name="PLoS Pathog.">
        <title>Diverse lifestyles and strategies of plant pathogenesis encoded in the genomes of eighteen Dothideomycetes fungi.</title>
        <authorList>
            <person name="Ohm R.A."/>
            <person name="Feau N."/>
            <person name="Henrissat B."/>
            <person name="Schoch C.L."/>
            <person name="Horwitz B.A."/>
            <person name="Barry K.W."/>
            <person name="Condon B.J."/>
            <person name="Copeland A.C."/>
            <person name="Dhillon B."/>
            <person name="Glaser F."/>
            <person name="Hesse C.N."/>
            <person name="Kosti I."/>
            <person name="LaButti K."/>
            <person name="Lindquist E.A."/>
            <person name="Lucas S."/>
            <person name="Salamov A.A."/>
            <person name="Bradshaw R.E."/>
            <person name="Ciuffetti L."/>
            <person name="Hamelin R.C."/>
            <person name="Kema G.H.J."/>
            <person name="Lawrence C."/>
            <person name="Scott J.A."/>
            <person name="Spatafora J.W."/>
            <person name="Turgeon B.G."/>
            <person name="de Wit P.J.G.M."/>
            <person name="Zhong S."/>
            <person name="Goodwin S.B."/>
            <person name="Grigoriev I.V."/>
        </authorList>
    </citation>
    <scope>NUCLEOTIDE SEQUENCE [LARGE SCALE GENOMIC DNA]</scope>
    <source>
        <strain evidence="3">ND90Pr / ATCC 201652</strain>
    </source>
</reference>
<dbReference type="KEGG" id="bsc:COCSADRAFT_284587"/>